<dbReference type="EMBL" id="OU898285">
    <property type="protein sequence ID" value="CAG9828582.1"/>
    <property type="molecule type" value="Genomic_DNA"/>
</dbReference>
<sequence>MNNSMEQQTELFYNIQKEDLQIQKLQNSIRQYFVFSADKIKTFEAYVNDVVKKARNGMLKIPTVDVTPLRNKYFFGERYTYGSQNSQSGIGREKLFPRNSVDPIPSWITVNIINPLIEAKILPKNFVNSVVINDYRPGGCIVSHIDPPHIFDRPIVSLSLFSDSCLCFGCKFKYKPLRCSKPLFELAMPRGVITSISGFAANEITHCVRPEDTIQRRAVIILRRVHQYAPRLPKDDQMDCSRRIFNNYDCIELKMKDFMKFYQYIRWQCDNGLTGKVTKRYFKKKNGNPRYTANLYKML</sequence>
<keyword evidence="3" id="KW-0479">Metal-binding</keyword>
<reference evidence="7" key="1">
    <citation type="submission" date="2022-01" db="EMBL/GenBank/DDBJ databases">
        <authorList>
            <person name="King R."/>
        </authorList>
    </citation>
    <scope>NUCLEOTIDE SEQUENCE</scope>
</reference>
<dbReference type="PANTHER" id="PTHR32074:SF2">
    <property type="entry name" value="RNA DEMETHYLASE ALKBH5"/>
    <property type="match status" value="1"/>
</dbReference>
<organism evidence="7 8">
    <name type="scientific">Diabrotica balteata</name>
    <name type="common">Banded cucumber beetle</name>
    <dbReference type="NCBI Taxonomy" id="107213"/>
    <lineage>
        <taxon>Eukaryota</taxon>
        <taxon>Metazoa</taxon>
        <taxon>Ecdysozoa</taxon>
        <taxon>Arthropoda</taxon>
        <taxon>Hexapoda</taxon>
        <taxon>Insecta</taxon>
        <taxon>Pterygota</taxon>
        <taxon>Neoptera</taxon>
        <taxon>Endopterygota</taxon>
        <taxon>Coleoptera</taxon>
        <taxon>Polyphaga</taxon>
        <taxon>Cucujiformia</taxon>
        <taxon>Chrysomeloidea</taxon>
        <taxon>Chrysomelidae</taxon>
        <taxon>Galerucinae</taxon>
        <taxon>Diabroticina</taxon>
        <taxon>Diabroticites</taxon>
        <taxon>Diabrotica</taxon>
    </lineage>
</organism>
<comment type="cofactor">
    <cofactor evidence="1">
        <name>Fe(2+)</name>
        <dbReference type="ChEBI" id="CHEBI:29033"/>
    </cofactor>
</comment>
<evidence type="ECO:0000256" key="3">
    <source>
        <dbReference type="ARBA" id="ARBA00022723"/>
    </source>
</evidence>
<gene>
    <name evidence="7" type="ORF">DIABBA_LOCUS2496</name>
</gene>
<evidence type="ECO:0000256" key="6">
    <source>
        <dbReference type="ARBA" id="ARBA00023004"/>
    </source>
</evidence>
<dbReference type="InterPro" id="IPR037151">
    <property type="entry name" value="AlkB-like_sf"/>
</dbReference>
<keyword evidence="8" id="KW-1185">Reference proteome</keyword>
<protein>
    <recommendedName>
        <fullName evidence="9">Alkylated DNA repair protein alkB homolog 5</fullName>
    </recommendedName>
</protein>
<name>A0A9N9XAR1_DIABA</name>
<dbReference type="GO" id="GO:0006397">
    <property type="term" value="P:mRNA processing"/>
    <property type="evidence" value="ECO:0007669"/>
    <property type="project" value="InterPro"/>
</dbReference>
<dbReference type="Proteomes" id="UP001153709">
    <property type="component" value="Chromosome 10"/>
</dbReference>
<dbReference type="GO" id="GO:0046872">
    <property type="term" value="F:metal ion binding"/>
    <property type="evidence" value="ECO:0007669"/>
    <property type="project" value="UniProtKB-KW"/>
</dbReference>
<dbReference type="OrthoDB" id="271595at2759"/>
<evidence type="ECO:0000256" key="2">
    <source>
        <dbReference type="ARBA" id="ARBA00007879"/>
    </source>
</evidence>
<dbReference type="AlphaFoldDB" id="A0A9N9XAR1"/>
<evidence type="ECO:0008006" key="9">
    <source>
        <dbReference type="Google" id="ProtNLM"/>
    </source>
</evidence>
<dbReference type="Gene3D" id="2.60.120.590">
    <property type="entry name" value="Alpha-ketoglutarate-dependent dioxygenase AlkB-like"/>
    <property type="match status" value="1"/>
</dbReference>
<keyword evidence="4" id="KW-0223">Dioxygenase</keyword>
<proteinExistence type="inferred from homology"/>
<accession>A0A9N9XAR1</accession>
<evidence type="ECO:0000256" key="1">
    <source>
        <dbReference type="ARBA" id="ARBA00001954"/>
    </source>
</evidence>
<dbReference type="GO" id="GO:0005634">
    <property type="term" value="C:nucleus"/>
    <property type="evidence" value="ECO:0007669"/>
    <property type="project" value="TreeGrafter"/>
</dbReference>
<keyword evidence="6" id="KW-0408">Iron</keyword>
<evidence type="ECO:0000256" key="4">
    <source>
        <dbReference type="ARBA" id="ARBA00022964"/>
    </source>
</evidence>
<evidence type="ECO:0000313" key="7">
    <source>
        <dbReference type="EMBL" id="CAG9828582.1"/>
    </source>
</evidence>
<dbReference type="PANTHER" id="PTHR32074">
    <property type="entry name" value="RNA DEMETHYLASE ALKBH5"/>
    <property type="match status" value="1"/>
</dbReference>
<comment type="similarity">
    <text evidence="2">Belongs to the alkB family.</text>
</comment>
<dbReference type="GO" id="GO:0006406">
    <property type="term" value="P:mRNA export from nucleus"/>
    <property type="evidence" value="ECO:0007669"/>
    <property type="project" value="TreeGrafter"/>
</dbReference>
<dbReference type="GO" id="GO:0035515">
    <property type="term" value="F:oxidative RNA demethylase activity"/>
    <property type="evidence" value="ECO:0007669"/>
    <property type="project" value="InterPro"/>
</dbReference>
<keyword evidence="5" id="KW-0560">Oxidoreductase</keyword>
<dbReference type="SUPFAM" id="SSF51197">
    <property type="entry name" value="Clavaminate synthase-like"/>
    <property type="match status" value="1"/>
</dbReference>
<dbReference type="InterPro" id="IPR032860">
    <property type="entry name" value="ALKBH5"/>
</dbReference>
<evidence type="ECO:0000256" key="5">
    <source>
        <dbReference type="ARBA" id="ARBA00023002"/>
    </source>
</evidence>
<evidence type="ECO:0000313" key="8">
    <source>
        <dbReference type="Proteomes" id="UP001153709"/>
    </source>
</evidence>